<evidence type="ECO:0000313" key="17">
    <source>
        <dbReference type="Proteomes" id="UP000317199"/>
    </source>
</evidence>
<dbReference type="Pfam" id="PF03807">
    <property type="entry name" value="F420_oxidored"/>
    <property type="match status" value="1"/>
</dbReference>
<dbReference type="PANTHER" id="PTHR11645">
    <property type="entry name" value="PYRROLINE-5-CARBOXYLATE REDUCTASE"/>
    <property type="match status" value="1"/>
</dbReference>
<dbReference type="PROSITE" id="PS00521">
    <property type="entry name" value="P5CR"/>
    <property type="match status" value="1"/>
</dbReference>
<keyword evidence="5 10" id="KW-0641">Proline biosynthesis</keyword>
<comment type="similarity">
    <text evidence="2 10 13">Belongs to the pyrroline-5-carboxylate reductase family.</text>
</comment>
<evidence type="ECO:0000256" key="7">
    <source>
        <dbReference type="ARBA" id="ARBA00023002"/>
    </source>
</evidence>
<feature type="domain" description="Pyrroline-5-carboxylate reductase dimerisation" evidence="15">
    <location>
        <begin position="174"/>
        <end position="278"/>
    </location>
</feature>
<dbReference type="PIRSF" id="PIRSF000193">
    <property type="entry name" value="Pyrrol-5-carb_rd"/>
    <property type="match status" value="1"/>
</dbReference>
<comment type="catalytic activity">
    <reaction evidence="9 10 13">
        <text>L-proline + NADP(+) = (S)-1-pyrroline-5-carboxylate + NADPH + 2 H(+)</text>
        <dbReference type="Rhea" id="RHEA:14109"/>
        <dbReference type="ChEBI" id="CHEBI:15378"/>
        <dbReference type="ChEBI" id="CHEBI:17388"/>
        <dbReference type="ChEBI" id="CHEBI:57783"/>
        <dbReference type="ChEBI" id="CHEBI:58349"/>
        <dbReference type="ChEBI" id="CHEBI:60039"/>
        <dbReference type="EC" id="1.5.1.2"/>
    </reaction>
</comment>
<evidence type="ECO:0000256" key="2">
    <source>
        <dbReference type="ARBA" id="ARBA00005525"/>
    </source>
</evidence>
<dbReference type="GO" id="GO:0055129">
    <property type="term" value="P:L-proline biosynthetic process"/>
    <property type="evidence" value="ECO:0007669"/>
    <property type="project" value="UniProtKB-UniRule"/>
</dbReference>
<evidence type="ECO:0000256" key="4">
    <source>
        <dbReference type="ARBA" id="ARBA00022605"/>
    </source>
</evidence>
<evidence type="ECO:0000256" key="3">
    <source>
        <dbReference type="ARBA" id="ARBA00022490"/>
    </source>
</evidence>
<dbReference type="FunFam" id="3.40.50.720:FF:000105">
    <property type="entry name" value="Pyrroline-5-carboxylate reductase"/>
    <property type="match status" value="1"/>
</dbReference>
<dbReference type="KEGG" id="lyj:FKV23_03815"/>
<evidence type="ECO:0000259" key="15">
    <source>
        <dbReference type="Pfam" id="PF14748"/>
    </source>
</evidence>
<keyword evidence="7 10" id="KW-0560">Oxidoreductase</keyword>
<dbReference type="RefSeq" id="WP_141622663.1">
    <property type="nucleotide sequence ID" value="NZ_CP041242.1"/>
</dbReference>
<dbReference type="InterPro" id="IPR008927">
    <property type="entry name" value="6-PGluconate_DH-like_C_sf"/>
</dbReference>
<dbReference type="FunFam" id="1.10.3730.10:FF:000001">
    <property type="entry name" value="Pyrroline-5-carboxylate reductase"/>
    <property type="match status" value="1"/>
</dbReference>
<dbReference type="UniPathway" id="UPA00098">
    <property type="reaction ID" value="UER00361"/>
</dbReference>
<evidence type="ECO:0000256" key="8">
    <source>
        <dbReference type="ARBA" id="ARBA00050547"/>
    </source>
</evidence>
<dbReference type="InterPro" id="IPR000304">
    <property type="entry name" value="Pyrroline-COOH_reductase"/>
</dbReference>
<dbReference type="OrthoDB" id="9805754at2"/>
<reference evidence="16 17" key="1">
    <citation type="submission" date="2019-06" db="EMBL/GenBank/DDBJ databases">
        <title>Lysobacter alkalisoli sp. nov. isolated from saline-alkali soil.</title>
        <authorList>
            <person name="Sun J.-Q."/>
            <person name="Xu L."/>
        </authorList>
    </citation>
    <scope>NUCLEOTIDE SEQUENCE [LARGE SCALE GENOMIC DNA]</scope>
    <source>
        <strain evidence="16 17">SJ-36</strain>
    </source>
</reference>
<dbReference type="InterPro" id="IPR053790">
    <property type="entry name" value="P5CR-like_CS"/>
</dbReference>
<name>A0A514BPL4_9GAMM</name>
<dbReference type="GO" id="GO:0005737">
    <property type="term" value="C:cytoplasm"/>
    <property type="evidence" value="ECO:0007669"/>
    <property type="project" value="UniProtKB-SubCell"/>
</dbReference>
<keyword evidence="17" id="KW-1185">Reference proteome</keyword>
<feature type="binding site" evidence="12">
    <location>
        <begin position="19"/>
        <end position="24"/>
    </location>
    <ligand>
        <name>NADP(+)</name>
        <dbReference type="ChEBI" id="CHEBI:58349"/>
    </ligand>
</feature>
<evidence type="ECO:0000256" key="13">
    <source>
        <dbReference type="RuleBase" id="RU003903"/>
    </source>
</evidence>
<evidence type="ECO:0000256" key="9">
    <source>
        <dbReference type="ARBA" id="ARBA00052690"/>
    </source>
</evidence>
<feature type="domain" description="Pyrroline-5-carboxylate reductase catalytic N-terminal" evidence="14">
    <location>
        <begin position="16"/>
        <end position="110"/>
    </location>
</feature>
<dbReference type="PANTHER" id="PTHR11645:SF0">
    <property type="entry name" value="PYRROLINE-5-CARBOXYLATE REDUCTASE 3"/>
    <property type="match status" value="1"/>
</dbReference>
<keyword evidence="6 10" id="KW-0521">NADP</keyword>
<dbReference type="AlphaFoldDB" id="A0A514BPL4"/>
<evidence type="ECO:0000256" key="10">
    <source>
        <dbReference type="HAMAP-Rule" id="MF_01925"/>
    </source>
</evidence>
<evidence type="ECO:0000256" key="1">
    <source>
        <dbReference type="ARBA" id="ARBA00005205"/>
    </source>
</evidence>
<evidence type="ECO:0000256" key="6">
    <source>
        <dbReference type="ARBA" id="ARBA00022857"/>
    </source>
</evidence>
<dbReference type="Pfam" id="PF14748">
    <property type="entry name" value="P5CR_dimer"/>
    <property type="match status" value="1"/>
</dbReference>
<dbReference type="NCBIfam" id="TIGR00112">
    <property type="entry name" value="proC"/>
    <property type="match status" value="1"/>
</dbReference>
<dbReference type="Proteomes" id="UP000317199">
    <property type="component" value="Chromosome"/>
</dbReference>
<dbReference type="InterPro" id="IPR036291">
    <property type="entry name" value="NAD(P)-bd_dom_sf"/>
</dbReference>
<dbReference type="EMBL" id="CP041242">
    <property type="protein sequence ID" value="QDH69321.1"/>
    <property type="molecule type" value="Genomic_DNA"/>
</dbReference>
<organism evidence="16 17">
    <name type="scientific">Marilutibacter alkalisoli</name>
    <dbReference type="NCBI Taxonomy" id="2591633"/>
    <lineage>
        <taxon>Bacteria</taxon>
        <taxon>Pseudomonadati</taxon>
        <taxon>Pseudomonadota</taxon>
        <taxon>Gammaproteobacteria</taxon>
        <taxon>Lysobacterales</taxon>
        <taxon>Lysobacteraceae</taxon>
        <taxon>Marilutibacter</taxon>
    </lineage>
</organism>
<evidence type="ECO:0000259" key="14">
    <source>
        <dbReference type="Pfam" id="PF03807"/>
    </source>
</evidence>
<dbReference type="EC" id="1.5.1.2" evidence="10 11"/>
<feature type="binding site" evidence="12">
    <location>
        <begin position="80"/>
        <end position="83"/>
    </location>
    <ligand>
        <name>NADP(+)</name>
        <dbReference type="ChEBI" id="CHEBI:58349"/>
    </ligand>
</feature>
<comment type="subcellular location">
    <subcellularLocation>
        <location evidence="10">Cytoplasm</location>
    </subcellularLocation>
</comment>
<dbReference type="HAMAP" id="MF_01925">
    <property type="entry name" value="P5C_reductase"/>
    <property type="match status" value="1"/>
</dbReference>
<proteinExistence type="inferred from homology"/>
<comment type="function">
    <text evidence="10">Catalyzes the reduction of 1-pyrroline-5-carboxylate (PCA) to L-proline.</text>
</comment>
<comment type="catalytic activity">
    <reaction evidence="8 10">
        <text>L-proline + NAD(+) = (S)-1-pyrroline-5-carboxylate + NADH + 2 H(+)</text>
        <dbReference type="Rhea" id="RHEA:14105"/>
        <dbReference type="ChEBI" id="CHEBI:15378"/>
        <dbReference type="ChEBI" id="CHEBI:17388"/>
        <dbReference type="ChEBI" id="CHEBI:57540"/>
        <dbReference type="ChEBI" id="CHEBI:57945"/>
        <dbReference type="ChEBI" id="CHEBI:60039"/>
        <dbReference type="EC" id="1.5.1.2"/>
    </reaction>
</comment>
<accession>A0A514BPL4</accession>
<evidence type="ECO:0000256" key="11">
    <source>
        <dbReference type="NCBIfam" id="TIGR00112"/>
    </source>
</evidence>
<evidence type="ECO:0000313" key="16">
    <source>
        <dbReference type="EMBL" id="QDH69321.1"/>
    </source>
</evidence>
<dbReference type="InterPro" id="IPR029036">
    <property type="entry name" value="P5CR_dimer"/>
</dbReference>
<dbReference type="GO" id="GO:0004735">
    <property type="term" value="F:pyrroline-5-carboxylate reductase activity"/>
    <property type="evidence" value="ECO:0007669"/>
    <property type="project" value="UniProtKB-UniRule"/>
</dbReference>
<dbReference type="SUPFAM" id="SSF51735">
    <property type="entry name" value="NAD(P)-binding Rossmann-fold domains"/>
    <property type="match status" value="1"/>
</dbReference>
<comment type="pathway">
    <text evidence="1 10 13">Amino-acid biosynthesis; L-proline biosynthesis; L-proline from L-glutamate 5-semialdehyde: step 1/1.</text>
</comment>
<dbReference type="SUPFAM" id="SSF48179">
    <property type="entry name" value="6-phosphogluconate dehydrogenase C-terminal domain-like"/>
    <property type="match status" value="1"/>
</dbReference>
<keyword evidence="3 10" id="KW-0963">Cytoplasm</keyword>
<evidence type="ECO:0000256" key="5">
    <source>
        <dbReference type="ARBA" id="ARBA00022650"/>
    </source>
</evidence>
<dbReference type="InterPro" id="IPR028939">
    <property type="entry name" value="P5C_Rdtase_cat_N"/>
</dbReference>
<dbReference type="Gene3D" id="3.40.50.720">
    <property type="entry name" value="NAD(P)-binding Rossmann-like Domain"/>
    <property type="match status" value="1"/>
</dbReference>
<gene>
    <name evidence="10" type="primary">proC</name>
    <name evidence="16" type="ORF">FKV23_03815</name>
</gene>
<keyword evidence="4 10" id="KW-0028">Amino-acid biosynthesis</keyword>
<protein>
    <recommendedName>
        <fullName evidence="10 11">Pyrroline-5-carboxylate reductase</fullName>
        <shortName evidence="10">P5C reductase</shortName>
        <shortName evidence="10">P5CR</shortName>
        <ecNumber evidence="10 11">1.5.1.2</ecNumber>
    </recommendedName>
    <alternativeName>
        <fullName evidence="10">PCA reductase</fullName>
    </alternativeName>
</protein>
<dbReference type="Gene3D" id="1.10.3730.10">
    <property type="entry name" value="ProC C-terminal domain-like"/>
    <property type="match status" value="1"/>
</dbReference>
<evidence type="ECO:0000256" key="12">
    <source>
        <dbReference type="PIRSR" id="PIRSR000193-1"/>
    </source>
</evidence>
<sequence length="283" mass="28812">MTSMTPQSQVPSPPSIAFIGGGNMARSLIAGLVAHGMAAASIRVAEPVEALRSALHDDYGVATFAGAAEAVDGAGTWVFAVKPQVMRAVCAELAGTAQSSRPLVVSIAAGITSDQLDRWLDGGLAVVRTMPNTPALLGAGITGLFANAHVDAQQRAQAGHILSSAGETVWIDDETLMDAVTAESGSGPAYVFLLAEAMQAAGEAQGLPADTARKLAAQTILGAARMLVESGETAEVLRKRVTSPGGTTQAAIETFEAGGFRELVGCAITAATVRGRELSKAND</sequence>